<dbReference type="AlphaFoldDB" id="A0A4R5DZA9"/>
<dbReference type="EMBL" id="SMFL01000002">
    <property type="protein sequence ID" value="TDE17511.1"/>
    <property type="molecule type" value="Genomic_DNA"/>
</dbReference>
<sequence>MMNSLYDTAHSTFESMNPPTIIGEKEFELIKVSYPEHMDEIGTLRISSWKNERGINTEFFSQEKWVDDLDKDSHHWVVLHQGQIVASARMSFHYSYNSIPYTNPVYESLFDFYGGLPIASINRLVVDPGSRGHGLARLLDETRVNFAIDNGAKMITAQPLEGRVAALKKLDFTMIEQIISPFQIPGRDIFYMIKEIAENKYVAE</sequence>
<feature type="domain" description="N-acetyltransferase" evidence="1">
    <location>
        <begin position="39"/>
        <end position="197"/>
    </location>
</feature>
<dbReference type="PROSITE" id="PS51186">
    <property type="entry name" value="GNAT"/>
    <property type="match status" value="1"/>
</dbReference>
<dbReference type="Proteomes" id="UP000294850">
    <property type="component" value="Unassembled WGS sequence"/>
</dbReference>
<reference evidence="2 3" key="1">
    <citation type="submission" date="2019-03" db="EMBL/GenBank/DDBJ databases">
        <title>Dyadobacter AR-3-6 sp. nov., isolated from arctic soil.</title>
        <authorList>
            <person name="Chaudhary D.K."/>
        </authorList>
    </citation>
    <scope>NUCLEOTIDE SEQUENCE [LARGE SCALE GENOMIC DNA]</scope>
    <source>
        <strain evidence="2 3">AR-3-6</strain>
    </source>
</reference>
<comment type="caution">
    <text evidence="2">The sequence shown here is derived from an EMBL/GenBank/DDBJ whole genome shotgun (WGS) entry which is preliminary data.</text>
</comment>
<keyword evidence="3" id="KW-1185">Reference proteome</keyword>
<keyword evidence="2" id="KW-0808">Transferase</keyword>
<proteinExistence type="predicted"/>
<dbReference type="InterPro" id="IPR000182">
    <property type="entry name" value="GNAT_dom"/>
</dbReference>
<protein>
    <submittedName>
        <fullName evidence="2">GNAT family N-acetyltransferase</fullName>
    </submittedName>
</protein>
<gene>
    <name evidence="2" type="ORF">E0F88_06370</name>
</gene>
<dbReference type="SUPFAM" id="SSF55729">
    <property type="entry name" value="Acyl-CoA N-acyltransferases (Nat)"/>
    <property type="match status" value="1"/>
</dbReference>
<evidence type="ECO:0000313" key="3">
    <source>
        <dbReference type="Proteomes" id="UP000294850"/>
    </source>
</evidence>
<dbReference type="Gene3D" id="3.40.630.30">
    <property type="match status" value="1"/>
</dbReference>
<dbReference type="GO" id="GO:0016747">
    <property type="term" value="F:acyltransferase activity, transferring groups other than amino-acyl groups"/>
    <property type="evidence" value="ECO:0007669"/>
    <property type="project" value="InterPro"/>
</dbReference>
<name>A0A4R5DZA9_9BACT</name>
<organism evidence="2 3">
    <name type="scientific">Dyadobacter psychrotolerans</name>
    <dbReference type="NCBI Taxonomy" id="2541721"/>
    <lineage>
        <taxon>Bacteria</taxon>
        <taxon>Pseudomonadati</taxon>
        <taxon>Bacteroidota</taxon>
        <taxon>Cytophagia</taxon>
        <taxon>Cytophagales</taxon>
        <taxon>Spirosomataceae</taxon>
        <taxon>Dyadobacter</taxon>
    </lineage>
</organism>
<evidence type="ECO:0000259" key="1">
    <source>
        <dbReference type="PROSITE" id="PS51186"/>
    </source>
</evidence>
<evidence type="ECO:0000313" key="2">
    <source>
        <dbReference type="EMBL" id="TDE17511.1"/>
    </source>
</evidence>
<dbReference type="Pfam" id="PF00583">
    <property type="entry name" value="Acetyltransf_1"/>
    <property type="match status" value="1"/>
</dbReference>
<dbReference type="OrthoDB" id="942673at2"/>
<dbReference type="InterPro" id="IPR016181">
    <property type="entry name" value="Acyl_CoA_acyltransferase"/>
</dbReference>
<dbReference type="CDD" id="cd04301">
    <property type="entry name" value="NAT_SF"/>
    <property type="match status" value="1"/>
</dbReference>
<dbReference type="RefSeq" id="WP_131957377.1">
    <property type="nucleotide sequence ID" value="NZ_SMFL01000002.1"/>
</dbReference>
<accession>A0A4R5DZA9</accession>